<protein>
    <submittedName>
        <fullName evidence="7">RDD family protein</fullName>
    </submittedName>
</protein>
<dbReference type="EMBL" id="JBHUFF010000014">
    <property type="protein sequence ID" value="MFD1799966.1"/>
    <property type="molecule type" value="Genomic_DNA"/>
</dbReference>
<dbReference type="InterPro" id="IPR010432">
    <property type="entry name" value="RDD"/>
</dbReference>
<keyword evidence="3 5" id="KW-1133">Transmembrane helix</keyword>
<reference evidence="8" key="1">
    <citation type="journal article" date="2019" name="Int. J. Syst. Evol. Microbiol.">
        <title>The Global Catalogue of Microorganisms (GCM) 10K type strain sequencing project: providing services to taxonomists for standard genome sequencing and annotation.</title>
        <authorList>
            <consortium name="The Broad Institute Genomics Platform"/>
            <consortium name="The Broad Institute Genome Sequencing Center for Infectious Disease"/>
            <person name="Wu L."/>
            <person name="Ma J."/>
        </authorList>
    </citation>
    <scope>NUCLEOTIDE SEQUENCE [LARGE SCALE GENOMIC DNA]</scope>
    <source>
        <strain evidence="8">KCTC 42143</strain>
    </source>
</reference>
<evidence type="ECO:0000256" key="5">
    <source>
        <dbReference type="SAM" id="Phobius"/>
    </source>
</evidence>
<evidence type="ECO:0000256" key="4">
    <source>
        <dbReference type="ARBA" id="ARBA00023136"/>
    </source>
</evidence>
<feature type="transmembrane region" description="Helical" evidence="5">
    <location>
        <begin position="53"/>
        <end position="74"/>
    </location>
</feature>
<feature type="domain" description="RDD" evidence="6">
    <location>
        <begin position="16"/>
        <end position="164"/>
    </location>
</feature>
<evidence type="ECO:0000313" key="8">
    <source>
        <dbReference type="Proteomes" id="UP001597285"/>
    </source>
</evidence>
<evidence type="ECO:0000259" key="6">
    <source>
        <dbReference type="Pfam" id="PF06271"/>
    </source>
</evidence>
<keyword evidence="8" id="KW-1185">Reference proteome</keyword>
<comment type="subcellular location">
    <subcellularLocation>
        <location evidence="1">Membrane</location>
        <topology evidence="1">Multi-pass membrane protein</topology>
    </subcellularLocation>
</comment>
<evidence type="ECO:0000313" key="7">
    <source>
        <dbReference type="EMBL" id="MFD1799966.1"/>
    </source>
</evidence>
<dbReference type="Proteomes" id="UP001597285">
    <property type="component" value="Unassembled WGS sequence"/>
</dbReference>
<accession>A0ABW4NQ61</accession>
<organism evidence="7 8">
    <name type="scientific">Carnobacterium antarcticum</name>
    <dbReference type="NCBI Taxonomy" id="2126436"/>
    <lineage>
        <taxon>Bacteria</taxon>
        <taxon>Bacillati</taxon>
        <taxon>Bacillota</taxon>
        <taxon>Bacilli</taxon>
        <taxon>Lactobacillales</taxon>
        <taxon>Carnobacteriaceae</taxon>
        <taxon>Carnobacterium</taxon>
    </lineage>
</organism>
<keyword evidence="2 5" id="KW-0812">Transmembrane</keyword>
<comment type="caution">
    <text evidence="7">The sequence shown here is derived from an EMBL/GenBank/DDBJ whole genome shotgun (WGS) entry which is preliminary data.</text>
</comment>
<feature type="transmembrane region" description="Helical" evidence="5">
    <location>
        <begin position="20"/>
        <end position="41"/>
    </location>
</feature>
<proteinExistence type="predicted"/>
<name>A0ABW4NQ61_9LACT</name>
<keyword evidence="4 5" id="KW-0472">Membrane</keyword>
<evidence type="ECO:0000256" key="2">
    <source>
        <dbReference type="ARBA" id="ARBA00022692"/>
    </source>
</evidence>
<evidence type="ECO:0000256" key="1">
    <source>
        <dbReference type="ARBA" id="ARBA00004141"/>
    </source>
</evidence>
<gene>
    <name evidence="7" type="ORF">ACFSBK_08905</name>
</gene>
<dbReference type="Pfam" id="PF06271">
    <property type="entry name" value="RDD"/>
    <property type="match status" value="1"/>
</dbReference>
<evidence type="ECO:0000256" key="3">
    <source>
        <dbReference type="ARBA" id="ARBA00022989"/>
    </source>
</evidence>
<feature type="transmembrane region" description="Helical" evidence="5">
    <location>
        <begin position="132"/>
        <end position="151"/>
    </location>
</feature>
<sequence>MKENNQIRMYVRIKELMIDYIVILLYLILLLIANLAFYFLVLGGVPEFTVFQSQLIATFESVLPIVLIFSLLDYKKPYGTYGKRKARLKVQYKTPSFFRSLVRNGIKFLPWQLAHIGIIDGVYTEFTTWPSIVYTNAGTLLAMILLGMGLFRKDKRHLGDLLAGTQVVPLND</sequence>
<dbReference type="RefSeq" id="WP_058919985.1">
    <property type="nucleotide sequence ID" value="NZ_JBHSQC010000015.1"/>
</dbReference>